<protein>
    <submittedName>
        <fullName evidence="1">Uncharacterized protein</fullName>
    </submittedName>
</protein>
<gene>
    <name evidence="1" type="ORF">MB9_0871</name>
</gene>
<evidence type="ECO:0000313" key="2">
    <source>
        <dbReference type="Proteomes" id="UP000062768"/>
    </source>
</evidence>
<keyword evidence="2" id="KW-1185">Reference proteome</keyword>
<proteinExistence type="predicted"/>
<sequence length="77" mass="8512">MRTKQFQSQNGLILVHTIAIAARLEGWFQSQNGLILVGPGITIICSPHKFQSQNGLILVKETIDTSKDEGCFNPKMV</sequence>
<dbReference type="PATRIC" id="fig|2162.10.peg.917"/>
<organism evidence="1 2">
    <name type="scientific">Methanobacterium formicicum</name>
    <dbReference type="NCBI Taxonomy" id="2162"/>
    <lineage>
        <taxon>Archaea</taxon>
        <taxon>Methanobacteriati</taxon>
        <taxon>Methanobacteriota</taxon>
        <taxon>Methanomada group</taxon>
        <taxon>Methanobacteria</taxon>
        <taxon>Methanobacteriales</taxon>
        <taxon>Methanobacteriaceae</taxon>
        <taxon>Methanobacterium</taxon>
    </lineage>
</organism>
<accession>A0A0S4FN82</accession>
<evidence type="ECO:0000313" key="1">
    <source>
        <dbReference type="EMBL" id="CEL24512.1"/>
    </source>
</evidence>
<reference evidence="1" key="1">
    <citation type="submission" date="2014-09" db="EMBL/GenBank/DDBJ databases">
        <authorList>
            <person name="Wibberg D."/>
        </authorList>
    </citation>
    <scope>NUCLEOTIDE SEQUENCE [LARGE SCALE GENOMIC DNA]</scope>
    <source>
        <strain evidence="1">Mb9</strain>
    </source>
</reference>
<name>A0A0S4FN82_METFO</name>
<dbReference type="Proteomes" id="UP000062768">
    <property type="component" value="Chromosome I"/>
</dbReference>
<dbReference type="EMBL" id="LN734822">
    <property type="protein sequence ID" value="CEL24512.1"/>
    <property type="molecule type" value="Genomic_DNA"/>
</dbReference>
<dbReference type="AlphaFoldDB" id="A0A0S4FN82"/>